<dbReference type="EMBL" id="AMZH03030156">
    <property type="protein sequence ID" value="RRT32994.1"/>
    <property type="molecule type" value="Genomic_DNA"/>
</dbReference>
<feature type="compositionally biased region" description="Acidic residues" evidence="1">
    <location>
        <begin position="13"/>
        <end position="22"/>
    </location>
</feature>
<name>A0A426X0I0_ENSVE</name>
<dbReference type="AlphaFoldDB" id="A0A426X0I0"/>
<sequence length="92" mass="10257">MIEPIKESKPEDIDREFEDTEEAPQSVVGTVHALAGHANSQMMKIEGFLKHQPVTILIDNGSTNSFVDSKVVAQVTLQIEDCSRFDICKRLV</sequence>
<evidence type="ECO:0000256" key="1">
    <source>
        <dbReference type="SAM" id="MobiDB-lite"/>
    </source>
</evidence>
<organism evidence="2 3">
    <name type="scientific">Ensete ventricosum</name>
    <name type="common">Abyssinian banana</name>
    <name type="synonym">Musa ensete</name>
    <dbReference type="NCBI Taxonomy" id="4639"/>
    <lineage>
        <taxon>Eukaryota</taxon>
        <taxon>Viridiplantae</taxon>
        <taxon>Streptophyta</taxon>
        <taxon>Embryophyta</taxon>
        <taxon>Tracheophyta</taxon>
        <taxon>Spermatophyta</taxon>
        <taxon>Magnoliopsida</taxon>
        <taxon>Liliopsida</taxon>
        <taxon>Zingiberales</taxon>
        <taxon>Musaceae</taxon>
        <taxon>Ensete</taxon>
    </lineage>
</organism>
<feature type="region of interest" description="Disordered" evidence="1">
    <location>
        <begin position="1"/>
        <end position="24"/>
    </location>
</feature>
<dbReference type="Proteomes" id="UP000287651">
    <property type="component" value="Unassembled WGS sequence"/>
</dbReference>
<comment type="caution">
    <text evidence="2">The sequence shown here is derived from an EMBL/GenBank/DDBJ whole genome shotgun (WGS) entry which is preliminary data.</text>
</comment>
<reference evidence="2 3" key="1">
    <citation type="journal article" date="2014" name="Agronomy (Basel)">
        <title>A Draft Genome Sequence for Ensete ventricosum, the Drought-Tolerant Tree Against Hunger.</title>
        <authorList>
            <person name="Harrison J."/>
            <person name="Moore K.A."/>
            <person name="Paszkiewicz K."/>
            <person name="Jones T."/>
            <person name="Grant M."/>
            <person name="Ambacheew D."/>
            <person name="Muzemil S."/>
            <person name="Studholme D.J."/>
        </authorList>
    </citation>
    <scope>NUCLEOTIDE SEQUENCE [LARGE SCALE GENOMIC DNA]</scope>
</reference>
<dbReference type="Pfam" id="PF08284">
    <property type="entry name" value="RVP_2"/>
    <property type="match status" value="1"/>
</dbReference>
<protein>
    <submittedName>
        <fullName evidence="2">Uncharacterized protein</fullName>
    </submittedName>
</protein>
<evidence type="ECO:0000313" key="3">
    <source>
        <dbReference type="Proteomes" id="UP000287651"/>
    </source>
</evidence>
<accession>A0A426X0I0</accession>
<proteinExistence type="predicted"/>
<feature type="compositionally biased region" description="Basic and acidic residues" evidence="1">
    <location>
        <begin position="1"/>
        <end position="12"/>
    </location>
</feature>
<gene>
    <name evidence="2" type="ORF">B296_00051826</name>
</gene>
<evidence type="ECO:0000313" key="2">
    <source>
        <dbReference type="EMBL" id="RRT32994.1"/>
    </source>
</evidence>